<dbReference type="InterPro" id="IPR001764">
    <property type="entry name" value="Glyco_hydro_3_N"/>
</dbReference>
<dbReference type="InterPro" id="IPR050288">
    <property type="entry name" value="Cellulose_deg_GH3"/>
</dbReference>
<feature type="domain" description="Fibronectin type III-like" evidence="16">
    <location>
        <begin position="783"/>
        <end position="849"/>
    </location>
</feature>
<keyword evidence="6" id="KW-0732">Signal</keyword>
<organism evidence="17 18">
    <name type="scientific">Pseudomassariella vexata</name>
    <dbReference type="NCBI Taxonomy" id="1141098"/>
    <lineage>
        <taxon>Eukaryota</taxon>
        <taxon>Fungi</taxon>
        <taxon>Dikarya</taxon>
        <taxon>Ascomycota</taxon>
        <taxon>Pezizomycotina</taxon>
        <taxon>Sordariomycetes</taxon>
        <taxon>Xylariomycetidae</taxon>
        <taxon>Amphisphaeriales</taxon>
        <taxon>Pseudomassariaceae</taxon>
        <taxon>Pseudomassariella</taxon>
    </lineage>
</organism>
<name>A0A1Y2EBL2_9PEZI</name>
<keyword evidence="8" id="KW-0136">Cellulose degradation</keyword>
<keyword evidence="12 13" id="KW-0624">Polysaccharide degradation</keyword>
<proteinExistence type="inferred from homology"/>
<comment type="caution">
    <text evidence="17">The sequence shown here is derived from an EMBL/GenBank/DDBJ whole genome shotgun (WGS) entry which is preliminary data.</text>
</comment>
<evidence type="ECO:0000256" key="2">
    <source>
        <dbReference type="ARBA" id="ARBA00004613"/>
    </source>
</evidence>
<feature type="region of interest" description="Disordered" evidence="14">
    <location>
        <begin position="1"/>
        <end position="34"/>
    </location>
</feature>
<evidence type="ECO:0000256" key="3">
    <source>
        <dbReference type="ARBA" id="ARBA00004987"/>
    </source>
</evidence>
<reference evidence="17 18" key="1">
    <citation type="submission" date="2016-07" db="EMBL/GenBank/DDBJ databases">
        <title>Pervasive Adenine N6-methylation of Active Genes in Fungi.</title>
        <authorList>
            <consortium name="DOE Joint Genome Institute"/>
            <person name="Mondo S.J."/>
            <person name="Dannebaum R.O."/>
            <person name="Kuo R.C."/>
            <person name="Labutti K."/>
            <person name="Haridas S."/>
            <person name="Kuo A."/>
            <person name="Salamov A."/>
            <person name="Ahrendt S.R."/>
            <person name="Lipzen A."/>
            <person name="Sullivan W."/>
            <person name="Andreopoulos W.B."/>
            <person name="Clum A."/>
            <person name="Lindquist E."/>
            <person name="Daum C."/>
            <person name="Ramamoorthy G.K."/>
            <person name="Gryganskyi A."/>
            <person name="Culley D."/>
            <person name="Magnuson J.K."/>
            <person name="James T.Y."/>
            <person name="O'Malley M.A."/>
            <person name="Stajich J.E."/>
            <person name="Spatafora J.W."/>
            <person name="Visel A."/>
            <person name="Grigoriev I.V."/>
        </authorList>
    </citation>
    <scope>NUCLEOTIDE SEQUENCE [LARGE SCALE GENOMIC DNA]</scope>
    <source>
        <strain evidence="17 18">CBS 129021</strain>
    </source>
</reference>
<dbReference type="FunFam" id="2.60.40.10:FF:000757">
    <property type="entry name" value="Beta-glucosidase G"/>
    <property type="match status" value="1"/>
</dbReference>
<evidence type="ECO:0000256" key="15">
    <source>
        <dbReference type="SAM" id="Phobius"/>
    </source>
</evidence>
<dbReference type="Pfam" id="PF01915">
    <property type="entry name" value="Glyco_hydro_3_C"/>
    <property type="match status" value="1"/>
</dbReference>
<keyword evidence="18" id="KW-1185">Reference proteome</keyword>
<evidence type="ECO:0000256" key="11">
    <source>
        <dbReference type="ARBA" id="ARBA00023295"/>
    </source>
</evidence>
<keyword evidence="15" id="KW-0472">Membrane</keyword>
<dbReference type="AlphaFoldDB" id="A0A1Y2EBL2"/>
<evidence type="ECO:0000256" key="10">
    <source>
        <dbReference type="ARBA" id="ARBA00023277"/>
    </source>
</evidence>
<evidence type="ECO:0000256" key="12">
    <source>
        <dbReference type="ARBA" id="ARBA00023326"/>
    </source>
</evidence>
<keyword evidence="9" id="KW-0325">Glycoprotein</keyword>
<dbReference type="InterPro" id="IPR036962">
    <property type="entry name" value="Glyco_hydro_3_N_sf"/>
</dbReference>
<evidence type="ECO:0000256" key="13">
    <source>
        <dbReference type="RuleBase" id="RU361161"/>
    </source>
</evidence>
<sequence>MEKDGLVGLRAPNERPAELADSRRRDPSLPVKDTGWSSRIKQRYPILQKRQGKALVITILLLPLLGLLGLLVLRHGGYSSSATGVGGGGGNGQNAITDDTYFYGLSEPVYPSPTMTGLGSWAESLTKAGDMVKNMTVEEKVSLTTGTGAPNGCSGSIPAITRLGFPGLCLSDAGNGLRATDFVSGWPSGIHVGASWNRNLTRQRAVNMGGEFRTKGVNVALGPVVGPVGRVVRGGRIWEGFAVDPYLCGALAYETVSGIQSTGVITSTKHFIGNEQETNRVPGGGVEAVSSNIDDKTMHELYLWPFQDAVLAGSGNIMCSYQRVNNSYGCSNSKTQNGLLKTELGFQGFVVSDWGAMHSGVATALAGMDMVMPSSDMWGDKLTSAVSNGSVSEARLDDMATRIIASWYQMKQDQDFPDPGVGMPSDLTKPHRIVDARDVSSKRILLDGAAEGHVLVKNINNALPLNKPRMLSLYGYSARNPEQWNYNSSGGVPAWTFGGESAYFGKDISVGFAGEEAESPSQIAPNGTIVSGGGSGAATPAHIRSPYDALNSRAYGDDTALFWDFYFSNPYVAAASDACIVLVNAFASEGYDRPGSLHDDYTDGLIKHVADSCNNTIVVFQNAGVRLVDQFVDHPNVTALIFAHLPGQESGEALVSLLYGDTNPSGKLPYTVAHNESDYDHLLGPDLPEGIFENFPQSNFTEGVYIDYRHFDARNITPRYEFGFGLSYTTFNYSNLQIEKNNTADTSRYPTGPVVVGGQADLWDIIATVTADIQNTGDVDGAEVAQLYVGIPDAPARQLRGFEKPFINVTQSTTVTFALNRRDLSVWDVVAQKWLLQSGSYSVYVGSSSRDLPLRGTLSL</sequence>
<dbReference type="STRING" id="1141098.A0A1Y2EBL2"/>
<keyword evidence="15" id="KW-1133">Transmembrane helix</keyword>
<evidence type="ECO:0000256" key="7">
    <source>
        <dbReference type="ARBA" id="ARBA00022801"/>
    </source>
</evidence>
<dbReference type="EC" id="3.2.1.21" evidence="13"/>
<dbReference type="InterPro" id="IPR019800">
    <property type="entry name" value="Glyco_hydro_3_AS"/>
</dbReference>
<gene>
    <name evidence="17" type="ORF">BCR38DRAFT_424405</name>
</gene>
<protein>
    <recommendedName>
        <fullName evidence="13">beta-glucosidase</fullName>
        <ecNumber evidence="13">3.2.1.21</ecNumber>
    </recommendedName>
</protein>
<dbReference type="InterPro" id="IPR013783">
    <property type="entry name" value="Ig-like_fold"/>
</dbReference>
<dbReference type="SMART" id="SM01217">
    <property type="entry name" value="Fn3_like"/>
    <property type="match status" value="1"/>
</dbReference>
<dbReference type="GO" id="GO:0030245">
    <property type="term" value="P:cellulose catabolic process"/>
    <property type="evidence" value="ECO:0007669"/>
    <property type="project" value="UniProtKB-UniPathway"/>
</dbReference>
<dbReference type="InterPro" id="IPR017853">
    <property type="entry name" value="GH"/>
</dbReference>
<dbReference type="SUPFAM" id="SSF52279">
    <property type="entry name" value="Beta-D-glucan exohydrolase, C-terminal domain"/>
    <property type="match status" value="1"/>
</dbReference>
<dbReference type="GO" id="GO:0008422">
    <property type="term" value="F:beta-glucosidase activity"/>
    <property type="evidence" value="ECO:0007669"/>
    <property type="project" value="UniProtKB-EC"/>
</dbReference>
<keyword evidence="10 13" id="KW-0119">Carbohydrate metabolism</keyword>
<keyword evidence="7 13" id="KW-0378">Hydrolase</keyword>
<keyword evidence="5" id="KW-0964">Secreted</keyword>
<feature type="transmembrane region" description="Helical" evidence="15">
    <location>
        <begin position="54"/>
        <end position="73"/>
    </location>
</feature>
<keyword evidence="11 13" id="KW-0326">Glycosidase</keyword>
<comment type="similarity">
    <text evidence="4 13">Belongs to the glycosyl hydrolase 3 family.</text>
</comment>
<dbReference type="PROSITE" id="PS00775">
    <property type="entry name" value="GLYCOSYL_HYDROL_F3"/>
    <property type="match status" value="1"/>
</dbReference>
<dbReference type="Gene3D" id="3.40.50.1700">
    <property type="entry name" value="Glycoside hydrolase family 3 C-terminal domain"/>
    <property type="match status" value="1"/>
</dbReference>
<evidence type="ECO:0000259" key="16">
    <source>
        <dbReference type="SMART" id="SM01217"/>
    </source>
</evidence>
<comment type="subcellular location">
    <subcellularLocation>
        <location evidence="2">Secreted</location>
    </subcellularLocation>
</comment>
<dbReference type="Pfam" id="PF00933">
    <property type="entry name" value="Glyco_hydro_3"/>
    <property type="match status" value="1"/>
</dbReference>
<dbReference type="SUPFAM" id="SSF51445">
    <property type="entry name" value="(Trans)glycosidases"/>
    <property type="match status" value="1"/>
</dbReference>
<dbReference type="InParanoid" id="A0A1Y2EBL2"/>
<dbReference type="PANTHER" id="PTHR42715">
    <property type="entry name" value="BETA-GLUCOSIDASE"/>
    <property type="match status" value="1"/>
</dbReference>
<evidence type="ECO:0000256" key="14">
    <source>
        <dbReference type="SAM" id="MobiDB-lite"/>
    </source>
</evidence>
<dbReference type="FunFam" id="3.20.20.300:FF:000002">
    <property type="entry name" value="Probable beta-glucosidase"/>
    <property type="match status" value="1"/>
</dbReference>
<dbReference type="Gene3D" id="2.60.40.10">
    <property type="entry name" value="Immunoglobulins"/>
    <property type="match status" value="1"/>
</dbReference>
<dbReference type="GO" id="GO:0005576">
    <property type="term" value="C:extracellular region"/>
    <property type="evidence" value="ECO:0007669"/>
    <property type="project" value="UniProtKB-SubCell"/>
</dbReference>
<comment type="pathway">
    <text evidence="3 13">Glycan metabolism; cellulose degradation.</text>
</comment>
<dbReference type="InterPro" id="IPR002772">
    <property type="entry name" value="Glyco_hydro_3_C"/>
</dbReference>
<dbReference type="PRINTS" id="PR00133">
    <property type="entry name" value="GLHYDRLASE3"/>
</dbReference>
<evidence type="ECO:0000256" key="5">
    <source>
        <dbReference type="ARBA" id="ARBA00022525"/>
    </source>
</evidence>
<dbReference type="RefSeq" id="XP_040719094.1">
    <property type="nucleotide sequence ID" value="XM_040859650.1"/>
</dbReference>
<dbReference type="Proteomes" id="UP000193689">
    <property type="component" value="Unassembled WGS sequence"/>
</dbReference>
<dbReference type="GeneID" id="63775862"/>
<dbReference type="UniPathway" id="UPA00696"/>
<dbReference type="InterPro" id="IPR036881">
    <property type="entry name" value="Glyco_hydro_3_C_sf"/>
</dbReference>
<feature type="compositionally biased region" description="Basic and acidic residues" evidence="14">
    <location>
        <begin position="12"/>
        <end position="27"/>
    </location>
</feature>
<evidence type="ECO:0000256" key="1">
    <source>
        <dbReference type="ARBA" id="ARBA00000448"/>
    </source>
</evidence>
<evidence type="ECO:0000256" key="4">
    <source>
        <dbReference type="ARBA" id="ARBA00005336"/>
    </source>
</evidence>
<evidence type="ECO:0000256" key="9">
    <source>
        <dbReference type="ARBA" id="ARBA00023180"/>
    </source>
</evidence>
<comment type="catalytic activity">
    <reaction evidence="1 13">
        <text>Hydrolysis of terminal, non-reducing beta-D-glucosyl residues with release of beta-D-glucose.</text>
        <dbReference type="EC" id="3.2.1.21"/>
    </reaction>
</comment>
<dbReference type="EMBL" id="MCFJ01000003">
    <property type="protein sequence ID" value="ORY68807.1"/>
    <property type="molecule type" value="Genomic_DNA"/>
</dbReference>
<dbReference type="InterPro" id="IPR026891">
    <property type="entry name" value="Fn3-like"/>
</dbReference>
<dbReference type="Gene3D" id="3.20.20.300">
    <property type="entry name" value="Glycoside hydrolase, family 3, N-terminal domain"/>
    <property type="match status" value="1"/>
</dbReference>
<accession>A0A1Y2EBL2</accession>
<evidence type="ECO:0000313" key="17">
    <source>
        <dbReference type="EMBL" id="ORY68807.1"/>
    </source>
</evidence>
<keyword evidence="15" id="KW-0812">Transmembrane</keyword>
<dbReference type="PANTHER" id="PTHR42715:SF5">
    <property type="entry name" value="BETA-GLUCOSIDASE M-RELATED"/>
    <property type="match status" value="1"/>
</dbReference>
<dbReference type="Pfam" id="PF14310">
    <property type="entry name" value="Fn3-like"/>
    <property type="match status" value="1"/>
</dbReference>
<dbReference type="OrthoDB" id="416222at2759"/>
<evidence type="ECO:0000256" key="6">
    <source>
        <dbReference type="ARBA" id="ARBA00022729"/>
    </source>
</evidence>
<evidence type="ECO:0000256" key="8">
    <source>
        <dbReference type="ARBA" id="ARBA00023001"/>
    </source>
</evidence>
<evidence type="ECO:0000313" key="18">
    <source>
        <dbReference type="Proteomes" id="UP000193689"/>
    </source>
</evidence>